<dbReference type="GO" id="GO:0016829">
    <property type="term" value="F:lyase activity"/>
    <property type="evidence" value="ECO:0007669"/>
    <property type="project" value="UniProtKB-KW"/>
</dbReference>
<dbReference type="InterPro" id="IPR011050">
    <property type="entry name" value="Pectin_lyase_fold/virulence"/>
</dbReference>
<dbReference type="PANTHER" id="PTHR31339:SF9">
    <property type="entry name" value="PLASMIN AND FIBRONECTIN-BINDING PROTEIN A"/>
    <property type="match status" value="1"/>
</dbReference>
<dbReference type="Gene3D" id="2.160.20.10">
    <property type="entry name" value="Single-stranded right-handed beta-helix, Pectin lyase-like"/>
    <property type="match status" value="1"/>
</dbReference>
<organism evidence="1 2">
    <name type="scientific">Halanaerobium saccharolyticum</name>
    <dbReference type="NCBI Taxonomy" id="43595"/>
    <lineage>
        <taxon>Bacteria</taxon>
        <taxon>Bacillati</taxon>
        <taxon>Bacillota</taxon>
        <taxon>Clostridia</taxon>
        <taxon>Halanaerobiales</taxon>
        <taxon>Halanaerobiaceae</taxon>
        <taxon>Halanaerobium</taxon>
    </lineage>
</organism>
<evidence type="ECO:0000313" key="1">
    <source>
        <dbReference type="EMBL" id="TDO93919.1"/>
    </source>
</evidence>
<evidence type="ECO:0000313" key="2">
    <source>
        <dbReference type="Proteomes" id="UP000295064"/>
    </source>
</evidence>
<dbReference type="AlphaFoldDB" id="A0A4R6M260"/>
<dbReference type="OrthoDB" id="9795222at2"/>
<reference evidence="1 2" key="1">
    <citation type="submission" date="2019-03" db="EMBL/GenBank/DDBJ databases">
        <title>Subsurface microbial communities from deep shales in Ohio and West Virginia, USA.</title>
        <authorList>
            <person name="Wrighton K."/>
        </authorList>
    </citation>
    <scope>NUCLEOTIDE SEQUENCE [LARGE SCALE GENOMIC DNA]</scope>
    <source>
        <strain evidence="1 2">MA284_T2</strain>
    </source>
</reference>
<keyword evidence="1" id="KW-0456">Lyase</keyword>
<dbReference type="InterPro" id="IPR051801">
    <property type="entry name" value="GH28_Enzymes"/>
</dbReference>
<protein>
    <submittedName>
        <fullName evidence="1">Pectate lyase-like protein</fullName>
    </submittedName>
</protein>
<sequence length="81" mass="8975">MLKNNFEIEVRRPEFPDREFDIKEFGGVPDGKFDNTEVFAEAIASCYQAGGGTIVVPAGDWFTGPIHFKSNVHLKLEADSA</sequence>
<gene>
    <name evidence="1" type="ORF">DFR79_10571</name>
</gene>
<dbReference type="RefSeq" id="WP_133514412.1">
    <property type="nucleotide sequence ID" value="NZ_SNWX01000005.1"/>
</dbReference>
<proteinExistence type="predicted"/>
<dbReference type="InterPro" id="IPR012334">
    <property type="entry name" value="Pectin_lyas_fold"/>
</dbReference>
<accession>A0A4R6M260</accession>
<name>A0A4R6M260_9FIRM</name>
<dbReference type="Proteomes" id="UP000295064">
    <property type="component" value="Unassembled WGS sequence"/>
</dbReference>
<dbReference type="EMBL" id="SNWX01000005">
    <property type="protein sequence ID" value="TDO93919.1"/>
    <property type="molecule type" value="Genomic_DNA"/>
</dbReference>
<dbReference type="SUPFAM" id="SSF51126">
    <property type="entry name" value="Pectin lyase-like"/>
    <property type="match status" value="1"/>
</dbReference>
<dbReference type="PANTHER" id="PTHR31339">
    <property type="entry name" value="PECTIN LYASE-RELATED"/>
    <property type="match status" value="1"/>
</dbReference>
<comment type="caution">
    <text evidence="1">The sequence shown here is derived from an EMBL/GenBank/DDBJ whole genome shotgun (WGS) entry which is preliminary data.</text>
</comment>